<organism evidence="3 4">
    <name type="scientific">Parastrongyloides trichosuri</name>
    <name type="common">Possum-specific nematode worm</name>
    <dbReference type="NCBI Taxonomy" id="131310"/>
    <lineage>
        <taxon>Eukaryota</taxon>
        <taxon>Metazoa</taxon>
        <taxon>Ecdysozoa</taxon>
        <taxon>Nematoda</taxon>
        <taxon>Chromadorea</taxon>
        <taxon>Rhabditida</taxon>
        <taxon>Tylenchina</taxon>
        <taxon>Panagrolaimomorpha</taxon>
        <taxon>Strongyloidoidea</taxon>
        <taxon>Strongyloididae</taxon>
        <taxon>Parastrongyloides</taxon>
    </lineage>
</organism>
<accession>A0A0N4ZJX8</accession>
<dbReference type="AlphaFoldDB" id="A0A0N4ZJX8"/>
<name>A0A0N4ZJX8_PARTI</name>
<evidence type="ECO:0000313" key="4">
    <source>
        <dbReference type="WBParaSite" id="PTRK_0000841800.1"/>
    </source>
</evidence>
<keyword evidence="3" id="KW-1185">Reference proteome</keyword>
<keyword evidence="2" id="KW-0732">Signal</keyword>
<feature type="compositionally biased region" description="Polar residues" evidence="1">
    <location>
        <begin position="167"/>
        <end position="180"/>
    </location>
</feature>
<proteinExistence type="predicted"/>
<dbReference type="WBParaSite" id="PTRK_0000841800.1">
    <property type="protein sequence ID" value="PTRK_0000841800.1"/>
    <property type="gene ID" value="PTRK_0000841800"/>
</dbReference>
<evidence type="ECO:0000313" key="3">
    <source>
        <dbReference type="Proteomes" id="UP000038045"/>
    </source>
</evidence>
<feature type="signal peptide" evidence="2">
    <location>
        <begin position="1"/>
        <end position="17"/>
    </location>
</feature>
<dbReference type="Proteomes" id="UP000038045">
    <property type="component" value="Unplaced"/>
</dbReference>
<feature type="region of interest" description="Disordered" evidence="1">
    <location>
        <begin position="167"/>
        <end position="189"/>
    </location>
</feature>
<sequence>MKFIIASIFVSINVIAAQYGMVGSDCCGSNYNSMYGNSLSGFGGLSGFGSALPVNSISTYGSSPFSLSNSLGYQGGVMGSSLPYTLPSSQYGGLSNIPYNSLSSSQLGSLLNTQYSGLSNSQFGGLGSLSNYPISDPILAGAMSSYQNFNGLNSPLNRFGSNSIYSPFSSKKASPQQNQDILPMMTDNA</sequence>
<feature type="chain" id="PRO_5005891852" evidence="2">
    <location>
        <begin position="18"/>
        <end position="189"/>
    </location>
</feature>
<evidence type="ECO:0000256" key="1">
    <source>
        <dbReference type="SAM" id="MobiDB-lite"/>
    </source>
</evidence>
<reference evidence="4" key="1">
    <citation type="submission" date="2017-02" db="UniProtKB">
        <authorList>
            <consortium name="WormBaseParasite"/>
        </authorList>
    </citation>
    <scope>IDENTIFICATION</scope>
</reference>
<evidence type="ECO:0000256" key="2">
    <source>
        <dbReference type="SAM" id="SignalP"/>
    </source>
</evidence>
<protein>
    <submittedName>
        <fullName evidence="4">Secreted protein</fullName>
    </submittedName>
</protein>